<feature type="transmembrane region" description="Helical" evidence="6">
    <location>
        <begin position="76"/>
        <end position="93"/>
    </location>
</feature>
<comment type="caution">
    <text evidence="7">The sequence shown here is derived from an EMBL/GenBank/DDBJ whole genome shotgun (WGS) entry which is preliminary data.</text>
</comment>
<dbReference type="OrthoDB" id="9034298at2"/>
<feature type="transmembrane region" description="Helical" evidence="6">
    <location>
        <begin position="187"/>
        <end position="205"/>
    </location>
</feature>
<dbReference type="RefSeq" id="WP_143948808.1">
    <property type="nucleotide sequence ID" value="NZ_BAABMB010000006.1"/>
</dbReference>
<feature type="transmembrane region" description="Helical" evidence="6">
    <location>
        <begin position="53"/>
        <end position="70"/>
    </location>
</feature>
<proteinExistence type="predicted"/>
<sequence>MNAASVSTKGAALQHAGAPRRRLDTSSPLVWLVIAVLFLALPYIFTKASSLSLMAQMGVMIVLALSYNMLLGQTGMLSFGHAVYSGLGAYFAIHALNRIGEGTLLFPVTLLPLIGGVFGALFGILFGWVSTKRSGVTFAMISLGIGELVHTVAMMFTGFFGGEGGIFTDRVAGEPLFGITYGPAIQVYYLVAAWTFIAMLAMFALTRTPLGRIANAVRDNPERAEFVGYNPQRVRFLMLTLSAFFAGVAGALMVMIFEIVNAENVGAIRSGSMLLATFIGGAGFFFGPVVGALLFVFFSIALAELTYAWQLYLGVFFVLLVMFAPGGLAGIGAGLLAVRRAGQARLVAAPLLAVLATGFILLCGIVALIEMTYAVSWSQVASAQFSLLGVPFDARSGGSWALGMAWTLVGAALFTYAWRGFRRRWDLALARIAEAVQAGGGA</sequence>
<feature type="transmembrane region" description="Helical" evidence="6">
    <location>
        <begin position="29"/>
        <end position="46"/>
    </location>
</feature>
<evidence type="ECO:0000256" key="2">
    <source>
        <dbReference type="ARBA" id="ARBA00022475"/>
    </source>
</evidence>
<keyword evidence="8" id="KW-1185">Reference proteome</keyword>
<dbReference type="PANTHER" id="PTHR30482:SF17">
    <property type="entry name" value="ABC TRANSPORTER ATP-BINDING PROTEIN"/>
    <property type="match status" value="1"/>
</dbReference>
<dbReference type="GO" id="GO:0005886">
    <property type="term" value="C:plasma membrane"/>
    <property type="evidence" value="ECO:0007669"/>
    <property type="project" value="UniProtKB-SubCell"/>
</dbReference>
<feature type="transmembrane region" description="Helical" evidence="6">
    <location>
        <begin position="135"/>
        <end position="160"/>
    </location>
</feature>
<name>A0A556AM06_9BURK</name>
<feature type="transmembrane region" description="Helical" evidence="6">
    <location>
        <begin position="236"/>
        <end position="260"/>
    </location>
</feature>
<dbReference type="Proteomes" id="UP000318405">
    <property type="component" value="Unassembled WGS sequence"/>
</dbReference>
<accession>A0A556AM06</accession>
<dbReference type="CDD" id="cd06581">
    <property type="entry name" value="TM_PBP1_LivM_like"/>
    <property type="match status" value="1"/>
</dbReference>
<feature type="transmembrane region" description="Helical" evidence="6">
    <location>
        <begin position="350"/>
        <end position="377"/>
    </location>
</feature>
<evidence type="ECO:0000256" key="3">
    <source>
        <dbReference type="ARBA" id="ARBA00022692"/>
    </source>
</evidence>
<evidence type="ECO:0000256" key="4">
    <source>
        <dbReference type="ARBA" id="ARBA00022989"/>
    </source>
</evidence>
<evidence type="ECO:0000256" key="1">
    <source>
        <dbReference type="ARBA" id="ARBA00004651"/>
    </source>
</evidence>
<evidence type="ECO:0000256" key="6">
    <source>
        <dbReference type="SAM" id="Phobius"/>
    </source>
</evidence>
<dbReference type="GO" id="GO:0015658">
    <property type="term" value="F:branched-chain amino acid transmembrane transporter activity"/>
    <property type="evidence" value="ECO:0007669"/>
    <property type="project" value="InterPro"/>
</dbReference>
<evidence type="ECO:0000313" key="7">
    <source>
        <dbReference type="EMBL" id="TSH93907.1"/>
    </source>
</evidence>
<keyword evidence="4 6" id="KW-1133">Transmembrane helix</keyword>
<dbReference type="Pfam" id="PF02653">
    <property type="entry name" value="BPD_transp_2"/>
    <property type="match status" value="1"/>
</dbReference>
<keyword evidence="2" id="KW-1003">Cell membrane</keyword>
<protein>
    <submittedName>
        <fullName evidence="7">Branched-chain amino acid ABC transporter permease</fullName>
    </submittedName>
</protein>
<reference evidence="7 8" key="1">
    <citation type="submission" date="2019-07" db="EMBL/GenBank/DDBJ databases">
        <title>Qingshengfaniella alkalisoli gen. nov., sp. nov., isolated from saline soil.</title>
        <authorList>
            <person name="Xu L."/>
            <person name="Huang X.-X."/>
            <person name="Sun J.-Q."/>
        </authorList>
    </citation>
    <scope>NUCLEOTIDE SEQUENCE [LARGE SCALE GENOMIC DNA]</scope>
    <source>
        <strain evidence="7 8">DSM 27279</strain>
    </source>
</reference>
<dbReference type="InterPro" id="IPR043428">
    <property type="entry name" value="LivM-like"/>
</dbReference>
<organism evidence="7 8">
    <name type="scientific">Verticiella sediminum</name>
    <dbReference type="NCBI Taxonomy" id="1247510"/>
    <lineage>
        <taxon>Bacteria</taxon>
        <taxon>Pseudomonadati</taxon>
        <taxon>Pseudomonadota</taxon>
        <taxon>Betaproteobacteria</taxon>
        <taxon>Burkholderiales</taxon>
        <taxon>Alcaligenaceae</taxon>
        <taxon>Verticiella</taxon>
    </lineage>
</organism>
<feature type="transmembrane region" description="Helical" evidence="6">
    <location>
        <begin position="309"/>
        <end position="338"/>
    </location>
</feature>
<feature type="transmembrane region" description="Helical" evidence="6">
    <location>
        <begin position="105"/>
        <end position="129"/>
    </location>
</feature>
<comment type="subcellular location">
    <subcellularLocation>
        <location evidence="1">Cell membrane</location>
        <topology evidence="1">Multi-pass membrane protein</topology>
    </subcellularLocation>
</comment>
<gene>
    <name evidence="7" type="ORF">FOZ76_13570</name>
</gene>
<keyword evidence="3 6" id="KW-0812">Transmembrane</keyword>
<evidence type="ECO:0000256" key="5">
    <source>
        <dbReference type="ARBA" id="ARBA00023136"/>
    </source>
</evidence>
<evidence type="ECO:0000313" key="8">
    <source>
        <dbReference type="Proteomes" id="UP000318405"/>
    </source>
</evidence>
<dbReference type="PANTHER" id="PTHR30482">
    <property type="entry name" value="HIGH-AFFINITY BRANCHED-CHAIN AMINO ACID TRANSPORT SYSTEM PERMEASE"/>
    <property type="match status" value="1"/>
</dbReference>
<dbReference type="AlphaFoldDB" id="A0A556AM06"/>
<feature type="transmembrane region" description="Helical" evidence="6">
    <location>
        <begin position="272"/>
        <end position="303"/>
    </location>
</feature>
<keyword evidence="5 6" id="KW-0472">Membrane</keyword>
<feature type="transmembrane region" description="Helical" evidence="6">
    <location>
        <begin position="397"/>
        <end position="418"/>
    </location>
</feature>
<dbReference type="InterPro" id="IPR001851">
    <property type="entry name" value="ABC_transp_permease"/>
</dbReference>
<dbReference type="EMBL" id="VLTJ01000026">
    <property type="protein sequence ID" value="TSH93907.1"/>
    <property type="molecule type" value="Genomic_DNA"/>
</dbReference>